<protein>
    <submittedName>
        <fullName evidence="2">Putative adhesin</fullName>
    </submittedName>
</protein>
<organism evidence="2 3">
    <name type="scientific">Nocardioides terrae</name>
    <dbReference type="NCBI Taxonomy" id="574651"/>
    <lineage>
        <taxon>Bacteria</taxon>
        <taxon>Bacillati</taxon>
        <taxon>Actinomycetota</taxon>
        <taxon>Actinomycetes</taxon>
        <taxon>Propionibacteriales</taxon>
        <taxon>Nocardioidaceae</taxon>
        <taxon>Nocardioides</taxon>
    </lineage>
</organism>
<accession>A0A1I1ET79</accession>
<feature type="domain" description="DUF4097" evidence="1">
    <location>
        <begin position="25"/>
        <end position="274"/>
    </location>
</feature>
<proteinExistence type="predicted"/>
<dbReference type="AlphaFoldDB" id="A0A1I1ET79"/>
<dbReference type="EMBL" id="FOLB01000002">
    <property type="protein sequence ID" value="SFB90335.1"/>
    <property type="molecule type" value="Genomic_DNA"/>
</dbReference>
<dbReference type="STRING" id="574651.SAMN04487968_102228"/>
<dbReference type="RefSeq" id="WP_091120471.1">
    <property type="nucleotide sequence ID" value="NZ_FOLB01000002.1"/>
</dbReference>
<gene>
    <name evidence="2" type="ORF">SAMN04487968_102228</name>
</gene>
<name>A0A1I1ET79_9ACTN</name>
<dbReference type="Gene3D" id="2.160.20.120">
    <property type="match status" value="1"/>
</dbReference>
<evidence type="ECO:0000313" key="2">
    <source>
        <dbReference type="EMBL" id="SFB90335.1"/>
    </source>
</evidence>
<evidence type="ECO:0000259" key="1">
    <source>
        <dbReference type="Pfam" id="PF13349"/>
    </source>
</evidence>
<sequence length="277" mass="27873">MTSIRDHEFPTSEPVRLFVELGVGKVAVHAAETTTSTVHVEGPGADEVRVEQSGRQLSVIGPKQRGLTFGGGAKLSVTITVPTSSQVSTKTGSADVDLDGELAAVQLRSGSGDMSVELATGPAVLETGSGNIRVGEAGADLRLKSGSGDVSVGQAGRSLVASTGSGDVEVGTTRGPVSVKTGSGDLRVNSAADDVTLTTGSGDLEVRSVGSGRITGKGASGDIKIAVPAGVPVWTDVTTAHGRIQSSLRGAGQPVDGQDHIEIRARTASGDITLVEL</sequence>
<evidence type="ECO:0000313" key="3">
    <source>
        <dbReference type="Proteomes" id="UP000198832"/>
    </source>
</evidence>
<dbReference type="Pfam" id="PF13349">
    <property type="entry name" value="DUF4097"/>
    <property type="match status" value="1"/>
</dbReference>
<dbReference type="InterPro" id="IPR025164">
    <property type="entry name" value="Toastrack_DUF4097"/>
</dbReference>
<keyword evidence="3" id="KW-1185">Reference proteome</keyword>
<reference evidence="2 3" key="1">
    <citation type="submission" date="2016-10" db="EMBL/GenBank/DDBJ databases">
        <authorList>
            <person name="de Groot N.N."/>
        </authorList>
    </citation>
    <scope>NUCLEOTIDE SEQUENCE [LARGE SCALE GENOMIC DNA]</scope>
    <source>
        <strain evidence="2 3">CGMCC 1.7056</strain>
    </source>
</reference>
<dbReference type="Proteomes" id="UP000198832">
    <property type="component" value="Unassembled WGS sequence"/>
</dbReference>
<dbReference type="OrthoDB" id="3252095at2"/>